<evidence type="ECO:0000313" key="1">
    <source>
        <dbReference type="EMBL" id="KAJ4175484.1"/>
    </source>
</evidence>
<dbReference type="Proteomes" id="UP001152087">
    <property type="component" value="Unassembled WGS sequence"/>
</dbReference>
<organism evidence="1 2">
    <name type="scientific">Fusarium falciforme</name>
    <dbReference type="NCBI Taxonomy" id="195108"/>
    <lineage>
        <taxon>Eukaryota</taxon>
        <taxon>Fungi</taxon>
        <taxon>Dikarya</taxon>
        <taxon>Ascomycota</taxon>
        <taxon>Pezizomycotina</taxon>
        <taxon>Sordariomycetes</taxon>
        <taxon>Hypocreomycetidae</taxon>
        <taxon>Hypocreales</taxon>
        <taxon>Nectriaceae</taxon>
        <taxon>Fusarium</taxon>
        <taxon>Fusarium solani species complex</taxon>
    </lineage>
</organism>
<name>A0A9W8UUB1_9HYPO</name>
<dbReference type="SUPFAM" id="SSF53335">
    <property type="entry name" value="S-adenosyl-L-methionine-dependent methyltransferases"/>
    <property type="match status" value="1"/>
</dbReference>
<dbReference type="AlphaFoldDB" id="A0A9W8UUB1"/>
<gene>
    <name evidence="1" type="ORF">NW755_014883</name>
</gene>
<proteinExistence type="predicted"/>
<dbReference type="EMBL" id="JAOQAV010000548">
    <property type="protein sequence ID" value="KAJ4175484.1"/>
    <property type="molecule type" value="Genomic_DNA"/>
</dbReference>
<keyword evidence="2" id="KW-1185">Reference proteome</keyword>
<evidence type="ECO:0008006" key="3">
    <source>
        <dbReference type="Google" id="ProtNLM"/>
    </source>
</evidence>
<feature type="non-terminal residue" evidence="1">
    <location>
        <position position="1"/>
    </location>
</feature>
<comment type="caution">
    <text evidence="1">The sequence shown here is derived from an EMBL/GenBank/DDBJ whole genome shotgun (WGS) entry which is preliminary data.</text>
</comment>
<reference evidence="1" key="1">
    <citation type="submission" date="2022-09" db="EMBL/GenBank/DDBJ databases">
        <title>Fusarium specimens isolated from Avocado Roots.</title>
        <authorList>
            <person name="Stajich J."/>
            <person name="Roper C."/>
            <person name="Heimlech-Rivalta G."/>
        </authorList>
    </citation>
    <scope>NUCLEOTIDE SEQUENCE</scope>
    <source>
        <strain evidence="1">A02</strain>
    </source>
</reference>
<dbReference type="Gene3D" id="3.40.50.150">
    <property type="entry name" value="Vaccinia Virus protein VP39"/>
    <property type="match status" value="1"/>
</dbReference>
<dbReference type="InterPro" id="IPR029063">
    <property type="entry name" value="SAM-dependent_MTases_sf"/>
</dbReference>
<accession>A0A9W8UUB1</accession>
<evidence type="ECO:0000313" key="2">
    <source>
        <dbReference type="Proteomes" id="UP001152087"/>
    </source>
</evidence>
<protein>
    <recommendedName>
        <fullName evidence="3">Methyltransferase</fullName>
    </recommendedName>
</protein>
<sequence>MMLDDKLYKAPIGDNPQRILDIGTGTGIWAMSIDDAQLDWTFEPESFDFIHVRYMVGAFDVYPKPYRQMFKALKLGGWFQHLEPNIHLRACEPRANESMRTFTQWADLFYDAGDEIGRTFR</sequence>